<dbReference type="NCBIfam" id="TIGR00663">
    <property type="entry name" value="dnan"/>
    <property type="match status" value="1"/>
</dbReference>
<protein>
    <recommendedName>
        <fullName evidence="3 10">Beta sliding clamp</fullName>
    </recommendedName>
</protein>
<comment type="similarity">
    <text evidence="2 10">Belongs to the beta sliding clamp family.</text>
</comment>
<evidence type="ECO:0000256" key="3">
    <source>
        <dbReference type="ARBA" id="ARBA00021035"/>
    </source>
</evidence>
<name>A0ABU0A5D4_9BACI</name>
<comment type="function">
    <text evidence="10">Confers DNA tethering and processivity to DNA polymerases and other proteins. Acts as a clamp, forming a ring around DNA (a reaction catalyzed by the clamp-loading complex) which diffuses in an ATP-independent manner freely and bidirectionally along dsDNA. Initially characterized for its ability to contact the catalytic subunit of DNA polymerase III (Pol III), a complex, multichain enzyme responsible for most of the replicative synthesis in bacteria; Pol III exhibits 3'-5' exonuclease proofreading activity. The beta chain is required for initiation of replication as well as for processivity of DNA replication.</text>
</comment>
<evidence type="ECO:0000259" key="12">
    <source>
        <dbReference type="Pfam" id="PF02767"/>
    </source>
</evidence>
<dbReference type="InterPro" id="IPR022637">
    <property type="entry name" value="DNA_polIII_beta_cen"/>
</dbReference>
<evidence type="ECO:0000256" key="10">
    <source>
        <dbReference type="PIRNR" id="PIRNR000804"/>
    </source>
</evidence>
<dbReference type="SUPFAM" id="SSF55979">
    <property type="entry name" value="DNA clamp"/>
    <property type="match status" value="3"/>
</dbReference>
<reference evidence="14 15" key="1">
    <citation type="submission" date="2023-07" db="EMBL/GenBank/DDBJ databases">
        <title>Genomic Encyclopedia of Type Strains, Phase IV (KMG-IV): sequencing the most valuable type-strain genomes for metagenomic binning, comparative biology and taxonomic classification.</title>
        <authorList>
            <person name="Goeker M."/>
        </authorList>
    </citation>
    <scope>NUCLEOTIDE SEQUENCE [LARGE SCALE GENOMIC DNA]</scope>
    <source>
        <strain evidence="14 15">DSM 9768</strain>
    </source>
</reference>
<dbReference type="Pfam" id="PF00712">
    <property type="entry name" value="DNA_pol3_beta"/>
    <property type="match status" value="1"/>
</dbReference>
<evidence type="ECO:0000259" key="11">
    <source>
        <dbReference type="Pfam" id="PF00712"/>
    </source>
</evidence>
<keyword evidence="8 10" id="KW-0239">DNA-directed DNA polymerase</keyword>
<comment type="subunit">
    <text evidence="10">Forms a ring-shaped head-to-tail homodimer around DNA.</text>
</comment>
<evidence type="ECO:0000256" key="6">
    <source>
        <dbReference type="ARBA" id="ARBA00022695"/>
    </source>
</evidence>
<comment type="caution">
    <text evidence="14">The sequence shown here is derived from an EMBL/GenBank/DDBJ whole genome shotgun (WGS) entry which is preliminary data.</text>
</comment>
<keyword evidence="4 10" id="KW-0963">Cytoplasm</keyword>
<sequence>MLQLTEEEMKVGTEKMKFTIHRDQFVQSVQHVSKAISPRTTIPVLTGIKIEASFDGVTLTGSDSDISIESFIPKEDEELQLVDIEVPGSIVLPARVFAEIVKKLPESTIEVIVSDQMTTTLKSGSSVFNLNGLDPEEYPRLPEIEEENVFKLPTDLLKNIIRQTVFAVSTVETRPILTGVNWSIEDGRLTCTATDSHRLAMRYAKVETNTAGLSFSNVVIPGKSLNELNKILDDQDEWIDIIVTDNQILFKAKNLLFFSRLLDGNYPATKNMIPTQSKTGVTLDTKKFLQAIERALLLSRDGKNNVVNLKTMENGNLEITSVTPEVGKVTEDVTCLEFTGEELRISFNGKNIIDALRVIDSTEVKIDFTGAMSPFVLKPQEHDYMLHLFSPVRTY</sequence>
<dbReference type="GO" id="GO:0003887">
    <property type="term" value="F:DNA-directed DNA polymerase activity"/>
    <property type="evidence" value="ECO:0007669"/>
    <property type="project" value="UniProtKB-EC"/>
</dbReference>
<feature type="domain" description="DNA polymerase III beta sliding clamp central" evidence="12">
    <location>
        <begin position="152"/>
        <end position="267"/>
    </location>
</feature>
<feature type="domain" description="DNA polymerase III beta sliding clamp C-terminal" evidence="13">
    <location>
        <begin position="271"/>
        <end position="392"/>
    </location>
</feature>
<evidence type="ECO:0000259" key="13">
    <source>
        <dbReference type="Pfam" id="PF02768"/>
    </source>
</evidence>
<dbReference type="PIRSF" id="PIRSF000804">
    <property type="entry name" value="DNA_pol_III_b"/>
    <property type="match status" value="1"/>
</dbReference>
<proteinExistence type="inferred from homology"/>
<dbReference type="InterPro" id="IPR001001">
    <property type="entry name" value="DNA_polIII_beta"/>
</dbReference>
<dbReference type="InterPro" id="IPR022635">
    <property type="entry name" value="DNA_polIII_beta_C"/>
</dbReference>
<dbReference type="PANTHER" id="PTHR30478">
    <property type="entry name" value="DNA POLYMERASE III SUBUNIT BETA"/>
    <property type="match status" value="1"/>
</dbReference>
<evidence type="ECO:0000256" key="8">
    <source>
        <dbReference type="ARBA" id="ARBA00022932"/>
    </source>
</evidence>
<evidence type="ECO:0000256" key="7">
    <source>
        <dbReference type="ARBA" id="ARBA00022705"/>
    </source>
</evidence>
<gene>
    <name evidence="14" type="ORF">J2S74_005018</name>
</gene>
<dbReference type="Gene3D" id="3.10.150.10">
    <property type="entry name" value="DNA Polymerase III, subunit A, domain 2"/>
    <property type="match status" value="1"/>
</dbReference>
<keyword evidence="15" id="KW-1185">Reference proteome</keyword>
<evidence type="ECO:0000256" key="4">
    <source>
        <dbReference type="ARBA" id="ARBA00022490"/>
    </source>
</evidence>
<accession>A0ABU0A5D4</accession>
<dbReference type="InterPro" id="IPR046938">
    <property type="entry name" value="DNA_clamp_sf"/>
</dbReference>
<dbReference type="Pfam" id="PF02767">
    <property type="entry name" value="DNA_pol3_beta_2"/>
    <property type="match status" value="1"/>
</dbReference>
<organism evidence="14 15">
    <name type="scientific">Evansella vedderi</name>
    <dbReference type="NCBI Taxonomy" id="38282"/>
    <lineage>
        <taxon>Bacteria</taxon>
        <taxon>Bacillati</taxon>
        <taxon>Bacillota</taxon>
        <taxon>Bacilli</taxon>
        <taxon>Bacillales</taxon>
        <taxon>Bacillaceae</taxon>
        <taxon>Evansella</taxon>
    </lineage>
</organism>
<dbReference type="PANTHER" id="PTHR30478:SF0">
    <property type="entry name" value="BETA SLIDING CLAMP"/>
    <property type="match status" value="1"/>
</dbReference>
<comment type="subcellular location">
    <subcellularLocation>
        <location evidence="1 10">Cytoplasm</location>
    </subcellularLocation>
</comment>
<evidence type="ECO:0000256" key="5">
    <source>
        <dbReference type="ARBA" id="ARBA00022679"/>
    </source>
</evidence>
<keyword evidence="6 10" id="KW-0548">Nucleotidyltransferase</keyword>
<dbReference type="CDD" id="cd00140">
    <property type="entry name" value="beta_clamp"/>
    <property type="match status" value="1"/>
</dbReference>
<dbReference type="Gene3D" id="3.70.10.10">
    <property type="match status" value="1"/>
</dbReference>
<keyword evidence="7 10" id="KW-0235">DNA replication</keyword>
<keyword evidence="5 10" id="KW-0808">Transferase</keyword>
<dbReference type="EMBL" id="JAUSUG010000030">
    <property type="protein sequence ID" value="MDQ0257560.1"/>
    <property type="molecule type" value="Genomic_DNA"/>
</dbReference>
<dbReference type="InterPro" id="IPR022634">
    <property type="entry name" value="DNA_polIII_beta_N"/>
</dbReference>
<dbReference type="SMART" id="SM00480">
    <property type="entry name" value="POL3Bc"/>
    <property type="match status" value="1"/>
</dbReference>
<feature type="domain" description="DNA polymerase III beta sliding clamp N-terminal" evidence="11">
    <location>
        <begin position="16"/>
        <end position="142"/>
    </location>
</feature>
<evidence type="ECO:0000256" key="9">
    <source>
        <dbReference type="ARBA" id="ARBA00023125"/>
    </source>
</evidence>
<evidence type="ECO:0000313" key="15">
    <source>
        <dbReference type="Proteomes" id="UP001230005"/>
    </source>
</evidence>
<evidence type="ECO:0000256" key="2">
    <source>
        <dbReference type="ARBA" id="ARBA00010752"/>
    </source>
</evidence>
<evidence type="ECO:0000313" key="14">
    <source>
        <dbReference type="EMBL" id="MDQ0257560.1"/>
    </source>
</evidence>
<dbReference type="Pfam" id="PF02768">
    <property type="entry name" value="DNA_pol3_beta_3"/>
    <property type="match status" value="1"/>
</dbReference>
<evidence type="ECO:0000256" key="1">
    <source>
        <dbReference type="ARBA" id="ARBA00004496"/>
    </source>
</evidence>
<dbReference type="Proteomes" id="UP001230005">
    <property type="component" value="Unassembled WGS sequence"/>
</dbReference>
<keyword evidence="9" id="KW-0238">DNA-binding</keyword>